<proteinExistence type="predicted"/>
<dbReference type="EMBL" id="JANVFS010000018">
    <property type="protein sequence ID" value="KAJ4477652.1"/>
    <property type="molecule type" value="Genomic_DNA"/>
</dbReference>
<dbReference type="Proteomes" id="UP001150238">
    <property type="component" value="Unassembled WGS sequence"/>
</dbReference>
<name>A0A9W9DMK4_9AGAR</name>
<gene>
    <name evidence="1" type="ORF">C8J55DRAFT_85203</name>
</gene>
<sequence>MFHSNNAFSTVVLFFIYLIALPFSTLSPMAFAMPIRGRSSPQEVRAYPPVPREFVRIHQDRDGTIRLAQASPRDGLYSVYNETHAQYHGGDNLDTDTTIMQRRSIEPFLPRHKNPKRQFDGSCAAQCGTKSANPADITAAEAALDAQFSSSQSGLSWGVGQYIGTDGSVFQVVNNVYAYGCDQGGKGQTTTSEEYAFQVQCLTESCGSYMGSNRDKSAKRIFGRDVGSFKCN</sequence>
<evidence type="ECO:0000313" key="1">
    <source>
        <dbReference type="EMBL" id="KAJ4477652.1"/>
    </source>
</evidence>
<organism evidence="1 2">
    <name type="scientific">Lentinula lateritia</name>
    <dbReference type="NCBI Taxonomy" id="40482"/>
    <lineage>
        <taxon>Eukaryota</taxon>
        <taxon>Fungi</taxon>
        <taxon>Dikarya</taxon>
        <taxon>Basidiomycota</taxon>
        <taxon>Agaricomycotina</taxon>
        <taxon>Agaricomycetes</taxon>
        <taxon>Agaricomycetidae</taxon>
        <taxon>Agaricales</taxon>
        <taxon>Marasmiineae</taxon>
        <taxon>Omphalotaceae</taxon>
        <taxon>Lentinula</taxon>
    </lineage>
</organism>
<comment type="caution">
    <text evidence="1">The sequence shown here is derived from an EMBL/GenBank/DDBJ whole genome shotgun (WGS) entry which is preliminary data.</text>
</comment>
<protein>
    <submittedName>
        <fullName evidence="1">Uncharacterized protein</fullName>
    </submittedName>
</protein>
<reference evidence="1" key="1">
    <citation type="submission" date="2022-08" db="EMBL/GenBank/DDBJ databases">
        <authorList>
            <consortium name="DOE Joint Genome Institute"/>
            <person name="Min B."/>
            <person name="Riley R."/>
            <person name="Sierra-Patev S."/>
            <person name="Naranjo-Ortiz M."/>
            <person name="Looney B."/>
            <person name="Konkel Z."/>
            <person name="Slot J.C."/>
            <person name="Sakamoto Y."/>
            <person name="Steenwyk J.L."/>
            <person name="Rokas A."/>
            <person name="Carro J."/>
            <person name="Camarero S."/>
            <person name="Ferreira P."/>
            <person name="Molpeceres G."/>
            <person name="Ruiz-Duenas F.J."/>
            <person name="Serrano A."/>
            <person name="Henrissat B."/>
            <person name="Drula E."/>
            <person name="Hughes K.W."/>
            <person name="Mata J.L."/>
            <person name="Ishikawa N.K."/>
            <person name="Vargas-Isla R."/>
            <person name="Ushijima S."/>
            <person name="Smith C.A."/>
            <person name="Ahrendt S."/>
            <person name="Andreopoulos W."/>
            <person name="He G."/>
            <person name="Labutti K."/>
            <person name="Lipzen A."/>
            <person name="Ng V."/>
            <person name="Sandor L."/>
            <person name="Barry K."/>
            <person name="Martinez A.T."/>
            <person name="Xiao Y."/>
            <person name="Gibbons J.G."/>
            <person name="Terashima K."/>
            <person name="Hibbett D.S."/>
            <person name="Grigoriev I.V."/>
        </authorList>
    </citation>
    <scope>NUCLEOTIDE SEQUENCE</scope>
    <source>
        <strain evidence="1">Sp2 HRB7682 ss15</strain>
    </source>
</reference>
<reference evidence="1" key="2">
    <citation type="journal article" date="2023" name="Proc. Natl. Acad. Sci. U.S.A.">
        <title>A global phylogenomic analysis of the shiitake genus Lentinula.</title>
        <authorList>
            <person name="Sierra-Patev S."/>
            <person name="Min B."/>
            <person name="Naranjo-Ortiz M."/>
            <person name="Looney B."/>
            <person name="Konkel Z."/>
            <person name="Slot J.C."/>
            <person name="Sakamoto Y."/>
            <person name="Steenwyk J.L."/>
            <person name="Rokas A."/>
            <person name="Carro J."/>
            <person name="Camarero S."/>
            <person name="Ferreira P."/>
            <person name="Molpeceres G."/>
            <person name="Ruiz-Duenas F.J."/>
            <person name="Serrano A."/>
            <person name="Henrissat B."/>
            <person name="Drula E."/>
            <person name="Hughes K.W."/>
            <person name="Mata J.L."/>
            <person name="Ishikawa N.K."/>
            <person name="Vargas-Isla R."/>
            <person name="Ushijima S."/>
            <person name="Smith C.A."/>
            <person name="Donoghue J."/>
            <person name="Ahrendt S."/>
            <person name="Andreopoulos W."/>
            <person name="He G."/>
            <person name="LaButti K."/>
            <person name="Lipzen A."/>
            <person name="Ng V."/>
            <person name="Riley R."/>
            <person name="Sandor L."/>
            <person name="Barry K."/>
            <person name="Martinez A.T."/>
            <person name="Xiao Y."/>
            <person name="Gibbons J.G."/>
            <person name="Terashima K."/>
            <person name="Grigoriev I.V."/>
            <person name="Hibbett D."/>
        </authorList>
    </citation>
    <scope>NUCLEOTIDE SEQUENCE</scope>
    <source>
        <strain evidence="1">Sp2 HRB7682 ss15</strain>
    </source>
</reference>
<accession>A0A9W9DMK4</accession>
<dbReference type="AlphaFoldDB" id="A0A9W9DMK4"/>
<evidence type="ECO:0000313" key="2">
    <source>
        <dbReference type="Proteomes" id="UP001150238"/>
    </source>
</evidence>